<dbReference type="AlphaFoldDB" id="A0A4Z1H3Q6"/>
<evidence type="ECO:0000313" key="3">
    <source>
        <dbReference type="Proteomes" id="UP000297452"/>
    </source>
</evidence>
<feature type="compositionally biased region" description="Gly residues" evidence="1">
    <location>
        <begin position="22"/>
        <end position="31"/>
    </location>
</feature>
<feature type="compositionally biased region" description="Basic and acidic residues" evidence="1">
    <location>
        <begin position="12"/>
        <end position="21"/>
    </location>
</feature>
<protein>
    <submittedName>
        <fullName evidence="2">Uncharacterized protein</fullName>
    </submittedName>
</protein>
<feature type="region of interest" description="Disordered" evidence="1">
    <location>
        <begin position="1"/>
        <end position="31"/>
    </location>
</feature>
<dbReference type="Proteomes" id="UP000297452">
    <property type="component" value="Unassembled WGS sequence"/>
</dbReference>
<evidence type="ECO:0000313" key="2">
    <source>
        <dbReference type="EMBL" id="TGO43638.1"/>
    </source>
</evidence>
<sequence>MDRGGIGGSARLDGRDGRGEGDGGAGVEIGGAVAGVDVTDINDDVDDKDDKAHDDKFTDTEGAALTVVPVPVSSAEEEITLAFPILVVQTLLDVSTGVTVQIPVELPPLLTAPEGEPEGNGVVVQVADTDMGLVDGKGVKVEESFSITVIHSVRVQLSVTVTMLVGSAEQRVSYVLSMMRVAESVDDGEGEIDVPSTMGVAERIGSVTVEIIETVVERAPPPEIKTFVAEELPIDELETDVEKEVPETVRNNVQFSRSVEEPPKRH</sequence>
<keyword evidence="3" id="KW-1185">Reference proteome</keyword>
<dbReference type="OrthoDB" id="10636865at2759"/>
<organism evidence="2 3">
    <name type="scientific">Botryotinia narcissicola</name>
    <dbReference type="NCBI Taxonomy" id="278944"/>
    <lineage>
        <taxon>Eukaryota</taxon>
        <taxon>Fungi</taxon>
        <taxon>Dikarya</taxon>
        <taxon>Ascomycota</taxon>
        <taxon>Pezizomycotina</taxon>
        <taxon>Leotiomycetes</taxon>
        <taxon>Helotiales</taxon>
        <taxon>Sclerotiniaceae</taxon>
        <taxon>Botryotinia</taxon>
    </lineage>
</organism>
<name>A0A4Z1H3Q6_9HELO</name>
<feature type="region of interest" description="Disordered" evidence="1">
    <location>
        <begin position="243"/>
        <end position="266"/>
    </location>
</feature>
<evidence type="ECO:0000256" key="1">
    <source>
        <dbReference type="SAM" id="MobiDB-lite"/>
    </source>
</evidence>
<reference evidence="2 3" key="1">
    <citation type="submission" date="2017-12" db="EMBL/GenBank/DDBJ databases">
        <title>Comparative genomics of Botrytis spp.</title>
        <authorList>
            <person name="Valero-Jimenez C.A."/>
            <person name="Tapia P."/>
            <person name="Veloso J."/>
            <person name="Silva-Moreno E."/>
            <person name="Staats M."/>
            <person name="Valdes J.H."/>
            <person name="Van Kan J.A.L."/>
        </authorList>
    </citation>
    <scope>NUCLEOTIDE SEQUENCE [LARGE SCALE GENOMIC DNA]</scope>
    <source>
        <strain evidence="2 3">MUCL2120</strain>
    </source>
</reference>
<accession>A0A4Z1H3Q6</accession>
<comment type="caution">
    <text evidence="2">The sequence shown here is derived from an EMBL/GenBank/DDBJ whole genome shotgun (WGS) entry which is preliminary data.</text>
</comment>
<dbReference type="EMBL" id="PQXJ01001592">
    <property type="protein sequence ID" value="TGO43638.1"/>
    <property type="molecule type" value="Genomic_DNA"/>
</dbReference>
<gene>
    <name evidence="2" type="ORF">BOTNAR_1599g00020</name>
</gene>
<proteinExistence type="predicted"/>